<dbReference type="AlphaFoldDB" id="A0A1Z5HUV8"/>
<sequence length="306" mass="35253">MTIDDLGASFQTDSYREDLEKLRNLLQKVKGQLAEDPILVELLEEITDRLEKYVSHMEFDKDILLNILKNSPWGIFICDQAGRLTFANEAFGRMLQVNPARLLHYDLNKLGKEFFPEHQYLWTNVNAKVPTTEVSANTARGKLTLEVCALPLQAEKEVQGMVWFCSNLERWEDLAQFKRQATFLLESLQLGIIIIDRQEIVRYVNEEYCRMVGFPKGWVLGRPITAVKNKVFKEITPSVILETLHKGTSYFEEEVEVVFNDGRRGKYSVNSAQLKDEYGEVSGALLVIRDLEQEAIFRKNENEQGP</sequence>
<evidence type="ECO:0000313" key="3">
    <source>
        <dbReference type="Proteomes" id="UP000197032"/>
    </source>
</evidence>
<dbReference type="GO" id="GO:0006355">
    <property type="term" value="P:regulation of DNA-templated transcription"/>
    <property type="evidence" value="ECO:0007669"/>
    <property type="project" value="InterPro"/>
</dbReference>
<dbReference type="Pfam" id="PF00989">
    <property type="entry name" value="PAS"/>
    <property type="match status" value="1"/>
</dbReference>
<comment type="caution">
    <text evidence="2">The sequence shown here is derived from an EMBL/GenBank/DDBJ whole genome shotgun (WGS) entry which is preliminary data.</text>
</comment>
<feature type="domain" description="PAS" evidence="1">
    <location>
        <begin position="184"/>
        <end position="222"/>
    </location>
</feature>
<name>A0A1Z5HUV8_9FIRM</name>
<dbReference type="InterPro" id="IPR052155">
    <property type="entry name" value="Biofilm_reg_signaling"/>
</dbReference>
<proteinExistence type="predicted"/>
<dbReference type="RefSeq" id="WP_088554326.1">
    <property type="nucleotide sequence ID" value="NZ_BDGJ01000116.1"/>
</dbReference>
<dbReference type="InterPro" id="IPR013767">
    <property type="entry name" value="PAS_fold"/>
</dbReference>
<dbReference type="NCBIfam" id="TIGR00229">
    <property type="entry name" value="sensory_box"/>
    <property type="match status" value="1"/>
</dbReference>
<dbReference type="SMART" id="SM00091">
    <property type="entry name" value="PAS"/>
    <property type="match status" value="2"/>
</dbReference>
<dbReference type="EMBL" id="BDGJ01000116">
    <property type="protein sequence ID" value="GAW93115.1"/>
    <property type="molecule type" value="Genomic_DNA"/>
</dbReference>
<dbReference type="SUPFAM" id="SSF55785">
    <property type="entry name" value="PYP-like sensor domain (PAS domain)"/>
    <property type="match status" value="2"/>
</dbReference>
<accession>A0A1Z5HUV8</accession>
<dbReference type="PANTHER" id="PTHR44757">
    <property type="entry name" value="DIGUANYLATE CYCLASE DGCP"/>
    <property type="match status" value="1"/>
</dbReference>
<evidence type="ECO:0000313" key="2">
    <source>
        <dbReference type="EMBL" id="GAW93115.1"/>
    </source>
</evidence>
<dbReference type="Pfam" id="PF13188">
    <property type="entry name" value="PAS_8"/>
    <property type="match status" value="1"/>
</dbReference>
<dbReference type="Gene3D" id="3.30.450.20">
    <property type="entry name" value="PAS domain"/>
    <property type="match status" value="2"/>
</dbReference>
<dbReference type="Proteomes" id="UP000197032">
    <property type="component" value="Unassembled WGS sequence"/>
</dbReference>
<dbReference type="InterPro" id="IPR000014">
    <property type="entry name" value="PAS"/>
</dbReference>
<dbReference type="OrthoDB" id="9789238at2"/>
<dbReference type="PROSITE" id="PS50112">
    <property type="entry name" value="PAS"/>
    <property type="match status" value="1"/>
</dbReference>
<dbReference type="CDD" id="cd00130">
    <property type="entry name" value="PAS"/>
    <property type="match status" value="1"/>
</dbReference>
<gene>
    <name evidence="2" type="ORF">KKC1_22560</name>
</gene>
<keyword evidence="3" id="KW-1185">Reference proteome</keyword>
<dbReference type="PANTHER" id="PTHR44757:SF2">
    <property type="entry name" value="BIOFILM ARCHITECTURE MAINTENANCE PROTEIN MBAA"/>
    <property type="match status" value="1"/>
</dbReference>
<protein>
    <recommendedName>
        <fullName evidence="1">PAS domain-containing protein</fullName>
    </recommendedName>
</protein>
<reference evidence="3" key="1">
    <citation type="journal article" date="2017" name="Appl. Environ. Microbiol.">
        <title>Genomic analysis of Calderihabitans maritimus KKC1, a thermophilic hydrogenogenic carboxydotrophic bacterium isolated from marine sediment.</title>
        <authorList>
            <person name="Omae K."/>
            <person name="Yoneda Y."/>
            <person name="Fukuyama Y."/>
            <person name="Yoshida T."/>
            <person name="Sako Y."/>
        </authorList>
    </citation>
    <scope>NUCLEOTIDE SEQUENCE [LARGE SCALE GENOMIC DNA]</scope>
    <source>
        <strain evidence="3">KKC1</strain>
    </source>
</reference>
<organism evidence="2 3">
    <name type="scientific">Calderihabitans maritimus</name>
    <dbReference type="NCBI Taxonomy" id="1246530"/>
    <lineage>
        <taxon>Bacteria</taxon>
        <taxon>Bacillati</taxon>
        <taxon>Bacillota</taxon>
        <taxon>Clostridia</taxon>
        <taxon>Neomoorellales</taxon>
        <taxon>Calderihabitantaceae</taxon>
        <taxon>Calderihabitans</taxon>
    </lineage>
</organism>
<evidence type="ECO:0000259" key="1">
    <source>
        <dbReference type="PROSITE" id="PS50112"/>
    </source>
</evidence>
<dbReference type="InterPro" id="IPR035965">
    <property type="entry name" value="PAS-like_dom_sf"/>
</dbReference>